<accession>A0A8S3X7Z7</accession>
<evidence type="ECO:0000313" key="2">
    <source>
        <dbReference type="Proteomes" id="UP000691718"/>
    </source>
</evidence>
<keyword evidence="2" id="KW-1185">Reference proteome</keyword>
<evidence type="ECO:0000313" key="1">
    <source>
        <dbReference type="EMBL" id="CAG5008342.1"/>
    </source>
</evidence>
<organism evidence="1 2">
    <name type="scientific">Parnassius apollo</name>
    <name type="common">Apollo butterfly</name>
    <name type="synonym">Papilio apollo</name>
    <dbReference type="NCBI Taxonomy" id="110799"/>
    <lineage>
        <taxon>Eukaryota</taxon>
        <taxon>Metazoa</taxon>
        <taxon>Ecdysozoa</taxon>
        <taxon>Arthropoda</taxon>
        <taxon>Hexapoda</taxon>
        <taxon>Insecta</taxon>
        <taxon>Pterygota</taxon>
        <taxon>Neoptera</taxon>
        <taxon>Endopterygota</taxon>
        <taxon>Lepidoptera</taxon>
        <taxon>Glossata</taxon>
        <taxon>Ditrysia</taxon>
        <taxon>Papilionoidea</taxon>
        <taxon>Papilionidae</taxon>
        <taxon>Parnassiinae</taxon>
        <taxon>Parnassini</taxon>
        <taxon>Parnassius</taxon>
        <taxon>Parnassius</taxon>
    </lineage>
</organism>
<dbReference type="EMBL" id="CAJQZP010001011">
    <property type="protein sequence ID" value="CAG5008342.1"/>
    <property type="molecule type" value="Genomic_DNA"/>
</dbReference>
<gene>
    <name evidence="1" type="ORF">PAPOLLO_LOCUS15059</name>
</gene>
<comment type="caution">
    <text evidence="1">The sequence shown here is derived from an EMBL/GenBank/DDBJ whole genome shotgun (WGS) entry which is preliminary data.</text>
</comment>
<protein>
    <submittedName>
        <fullName evidence="1">(apollo) hypothetical protein</fullName>
    </submittedName>
</protein>
<reference evidence="1" key="1">
    <citation type="submission" date="2021-04" db="EMBL/GenBank/DDBJ databases">
        <authorList>
            <person name="Tunstrom K."/>
        </authorList>
    </citation>
    <scope>NUCLEOTIDE SEQUENCE</scope>
</reference>
<dbReference type="AlphaFoldDB" id="A0A8S3X7Z7"/>
<sequence>MEDLQPSADEPLSVNCDCDDEDRAWLSTTENLDLDWPQYHPYLACSFCMAMCQCPQCVLVTYRAVVPTRVSEMEDLQPSADEPLSVNCDCDDEDRAWLSTTENLDLDWPQYRPYLACSFCMAMCQCPQCVLVTYRGFYQCFSKR</sequence>
<name>A0A8S3X7Z7_PARAO</name>
<proteinExistence type="predicted"/>
<dbReference type="Proteomes" id="UP000691718">
    <property type="component" value="Unassembled WGS sequence"/>
</dbReference>